<feature type="transmembrane region" description="Helical" evidence="2">
    <location>
        <begin position="171"/>
        <end position="195"/>
    </location>
</feature>
<keyword evidence="2" id="KW-0812">Transmembrane</keyword>
<dbReference type="InterPro" id="IPR003855">
    <property type="entry name" value="K+_transporter"/>
</dbReference>
<dbReference type="PANTHER" id="PTHR30540">
    <property type="entry name" value="OSMOTIC STRESS POTASSIUM TRANSPORTER"/>
    <property type="match status" value="1"/>
</dbReference>
<keyword evidence="5" id="KW-1185">Reference proteome</keyword>
<evidence type="ECO:0000256" key="1">
    <source>
        <dbReference type="ARBA" id="ARBA00008440"/>
    </source>
</evidence>
<feature type="transmembrane region" description="Helical" evidence="2">
    <location>
        <begin position="125"/>
        <end position="145"/>
    </location>
</feature>
<comment type="caution">
    <text evidence="4">The sequence shown here is derived from an EMBL/GenBank/DDBJ whole genome shotgun (WGS) entry which is preliminary data.</text>
</comment>
<comment type="similarity">
    <text evidence="1">Belongs to the HAK/KUP transporter (TC 2.A.72.3) family.</text>
</comment>
<dbReference type="EMBL" id="JAMFTS010000005">
    <property type="protein sequence ID" value="KAJ4751981.1"/>
    <property type="molecule type" value="Genomic_DNA"/>
</dbReference>
<organism evidence="4 5">
    <name type="scientific">Rhynchospora pubera</name>
    <dbReference type="NCBI Taxonomy" id="906938"/>
    <lineage>
        <taxon>Eukaryota</taxon>
        <taxon>Viridiplantae</taxon>
        <taxon>Streptophyta</taxon>
        <taxon>Embryophyta</taxon>
        <taxon>Tracheophyta</taxon>
        <taxon>Spermatophyta</taxon>
        <taxon>Magnoliopsida</taxon>
        <taxon>Liliopsida</taxon>
        <taxon>Poales</taxon>
        <taxon>Cyperaceae</taxon>
        <taxon>Cyperoideae</taxon>
        <taxon>Rhynchosporeae</taxon>
        <taxon>Rhynchospora</taxon>
    </lineage>
</organism>
<reference evidence="4" key="1">
    <citation type="submission" date="2022-08" db="EMBL/GenBank/DDBJ databases">
        <authorList>
            <person name="Marques A."/>
        </authorList>
    </citation>
    <scope>NUCLEOTIDE SEQUENCE</scope>
    <source>
        <strain evidence="4">RhyPub2mFocal</strain>
        <tissue evidence="4">Leaves</tissue>
    </source>
</reference>
<dbReference type="PANTHER" id="PTHR30540:SF109">
    <property type="entry name" value="POTASSIUM TRANSPORTER"/>
    <property type="match status" value="1"/>
</dbReference>
<proteinExistence type="inferred from homology"/>
<dbReference type="AlphaFoldDB" id="A0AAV8C9E6"/>
<feature type="domain" description="K+ potassium transporter integral membrane" evidence="3">
    <location>
        <begin position="48"/>
        <end position="184"/>
    </location>
</feature>
<name>A0AAV8C9E6_9POAL</name>
<dbReference type="GO" id="GO:0015079">
    <property type="term" value="F:potassium ion transmembrane transporter activity"/>
    <property type="evidence" value="ECO:0007669"/>
    <property type="project" value="InterPro"/>
</dbReference>
<evidence type="ECO:0000313" key="5">
    <source>
        <dbReference type="Proteomes" id="UP001140206"/>
    </source>
</evidence>
<protein>
    <submittedName>
        <fullName evidence="4">Potassium transporter</fullName>
    </submittedName>
</protein>
<sequence length="196" mass="21695">MYSLICRYSNVNALPNQQTEVMEELSAYKLKLPDRHLRRAEKIRDALERSSFAKTALLSLALLGTCMVIGDGILTPCISVLSAVDGVKKFDSALSKDAIAMISIAILVALFSIQRFGTDKVGYTFAPAILVWYIFIGSVGIYNLIRHDSTVLKAFNPIYIVSYFRSDLKKAWISLGGVVLCMTGMLFSLHILCICN</sequence>
<gene>
    <name evidence="4" type="ORF">LUZ62_086386</name>
</gene>
<feature type="transmembrane region" description="Helical" evidence="2">
    <location>
        <begin position="93"/>
        <end position="113"/>
    </location>
</feature>
<evidence type="ECO:0000256" key="2">
    <source>
        <dbReference type="SAM" id="Phobius"/>
    </source>
</evidence>
<dbReference type="GO" id="GO:0016020">
    <property type="term" value="C:membrane"/>
    <property type="evidence" value="ECO:0007669"/>
    <property type="project" value="InterPro"/>
</dbReference>
<dbReference type="Pfam" id="PF02705">
    <property type="entry name" value="K_trans"/>
    <property type="match status" value="1"/>
</dbReference>
<keyword evidence="2" id="KW-0472">Membrane</keyword>
<accession>A0AAV8C9E6</accession>
<keyword evidence="2" id="KW-1133">Transmembrane helix</keyword>
<evidence type="ECO:0000313" key="4">
    <source>
        <dbReference type="EMBL" id="KAJ4751981.1"/>
    </source>
</evidence>
<feature type="transmembrane region" description="Helical" evidence="2">
    <location>
        <begin position="57"/>
        <end position="81"/>
    </location>
</feature>
<dbReference type="Proteomes" id="UP001140206">
    <property type="component" value="Chromosome 5"/>
</dbReference>
<evidence type="ECO:0000259" key="3">
    <source>
        <dbReference type="Pfam" id="PF02705"/>
    </source>
</evidence>
<dbReference type="InterPro" id="IPR053951">
    <property type="entry name" value="K_trans_N"/>
</dbReference>